<reference evidence="3 4" key="1">
    <citation type="submission" date="2017-12" db="EMBL/GenBank/DDBJ databases">
        <title>Kangiella profundi FT102 completed genome.</title>
        <authorList>
            <person name="Xu J."/>
            <person name="Wang J."/>
            <person name="Lu Y."/>
        </authorList>
    </citation>
    <scope>NUCLEOTIDE SEQUENCE [LARGE SCALE GENOMIC DNA]</scope>
    <source>
        <strain evidence="3 4">FT102</strain>
    </source>
</reference>
<dbReference type="OrthoDB" id="7056878at2"/>
<evidence type="ECO:0000313" key="4">
    <source>
        <dbReference type="Proteomes" id="UP000232693"/>
    </source>
</evidence>
<feature type="transmembrane region" description="Helical" evidence="2">
    <location>
        <begin position="21"/>
        <end position="42"/>
    </location>
</feature>
<keyword evidence="2" id="KW-0472">Membrane</keyword>
<protein>
    <submittedName>
        <fullName evidence="3">Uncharacterized protein</fullName>
    </submittedName>
</protein>
<dbReference type="KEGG" id="kpd:CW740_01760"/>
<evidence type="ECO:0000256" key="2">
    <source>
        <dbReference type="SAM" id="Phobius"/>
    </source>
</evidence>
<keyword evidence="1" id="KW-0175">Coiled coil</keyword>
<accession>A0A2K9A2E1</accession>
<evidence type="ECO:0000256" key="1">
    <source>
        <dbReference type="SAM" id="Coils"/>
    </source>
</evidence>
<feature type="coiled-coil region" evidence="1">
    <location>
        <begin position="85"/>
        <end position="112"/>
    </location>
</feature>
<organism evidence="3 4">
    <name type="scientific">Kangiella profundi</name>
    <dbReference type="NCBI Taxonomy" id="1561924"/>
    <lineage>
        <taxon>Bacteria</taxon>
        <taxon>Pseudomonadati</taxon>
        <taxon>Pseudomonadota</taxon>
        <taxon>Gammaproteobacteria</taxon>
        <taxon>Kangiellales</taxon>
        <taxon>Kangiellaceae</taxon>
        <taxon>Kangiella</taxon>
    </lineage>
</organism>
<evidence type="ECO:0000313" key="3">
    <source>
        <dbReference type="EMBL" id="AUD78035.1"/>
    </source>
</evidence>
<dbReference type="EMBL" id="CP025120">
    <property type="protein sequence ID" value="AUD78035.1"/>
    <property type="molecule type" value="Genomic_DNA"/>
</dbReference>
<dbReference type="InterPro" id="IPR046703">
    <property type="entry name" value="DUF6776"/>
</dbReference>
<dbReference type="Proteomes" id="UP000232693">
    <property type="component" value="Chromosome"/>
</dbReference>
<dbReference type="RefSeq" id="WP_106645943.1">
    <property type="nucleotide sequence ID" value="NZ_BMGO01000001.1"/>
</dbReference>
<keyword evidence="2" id="KW-1133">Transmembrane helix</keyword>
<dbReference type="AlphaFoldDB" id="A0A2K9A2E1"/>
<name>A0A2K9A2E1_9GAMM</name>
<sequence>MTKDSHQPDYIIRKRRKASWYWSWSAFMLIILLGAIGLGYWLSERQYRGFGSANERLGNMRSQLEESNNSLIHWQQQYQVEHQVTAELKKEIQKLNTQIHNLEKEKQAFLRIFDPNAVESGLQIASFVWESVAGNVNQFNFRLMLIQSGQQQRDVSGSYSITLVGKENGEEKTYSLKELEALSQQDTQFKFRYVASHRGTFNIPEGFVPELVRVQVTSSGRGGETVLQDYPWQIDSQQQSPNEVEDNNVG</sequence>
<keyword evidence="4" id="KW-1185">Reference proteome</keyword>
<dbReference type="Pfam" id="PF20567">
    <property type="entry name" value="DUF6776"/>
    <property type="match status" value="1"/>
</dbReference>
<keyword evidence="2" id="KW-0812">Transmembrane</keyword>
<proteinExistence type="predicted"/>
<gene>
    <name evidence="3" type="ORF">CW740_01760</name>
</gene>